<evidence type="ECO:0000313" key="2">
    <source>
        <dbReference type="Proteomes" id="UP001551675"/>
    </source>
</evidence>
<evidence type="ECO:0000313" key="1">
    <source>
        <dbReference type="EMBL" id="MEV0971376.1"/>
    </source>
</evidence>
<accession>A0ABV3GIA1</accession>
<gene>
    <name evidence="1" type="ORF">AB0I59_22360</name>
</gene>
<proteinExistence type="predicted"/>
<dbReference type="Proteomes" id="UP001551675">
    <property type="component" value="Unassembled WGS sequence"/>
</dbReference>
<dbReference type="RefSeq" id="WP_358135612.1">
    <property type="nucleotide sequence ID" value="NZ_JBFALK010000012.1"/>
</dbReference>
<organism evidence="1 2">
    <name type="scientific">Microtetraspora glauca</name>
    <dbReference type="NCBI Taxonomy" id="1996"/>
    <lineage>
        <taxon>Bacteria</taxon>
        <taxon>Bacillati</taxon>
        <taxon>Actinomycetota</taxon>
        <taxon>Actinomycetes</taxon>
        <taxon>Streptosporangiales</taxon>
        <taxon>Streptosporangiaceae</taxon>
        <taxon>Microtetraspora</taxon>
    </lineage>
</organism>
<comment type="caution">
    <text evidence="1">The sequence shown here is derived from an EMBL/GenBank/DDBJ whole genome shotgun (WGS) entry which is preliminary data.</text>
</comment>
<name>A0ABV3GIA1_MICGL</name>
<dbReference type="EMBL" id="JBFALK010000012">
    <property type="protein sequence ID" value="MEV0971376.1"/>
    <property type="molecule type" value="Genomic_DNA"/>
</dbReference>
<sequence length="330" mass="34965">MALPRVPLAVFIGSSITGGVGVVAGAVGGVQIMRAETQTQHHMTRLEDRRTTYLANLDEANAAVQSFGRTRERARRDVIFRMRDFFVRHAKQVRVDEYPILDGVDYSNTAQVVGVAKLDPDVAGWIRGVVGSALAGGATSVFLREAVTRLAKASTGTPILELHGAAAESARLAVLGGGSLASGGGGMALGAKVRRAAVAGPVVLIAGLTVKTRGTKARTEADNCRAAVDVLIAQLDVHDQLLRGVRKRAHELDGTLNRLVSQATNALDLLESEPFDIDAHGERVQAALLLAKSVREVATTPIGDEDGNLDPNTEQLIFNYRDAPKETPNA</sequence>
<reference evidence="1 2" key="1">
    <citation type="submission" date="2024-06" db="EMBL/GenBank/DDBJ databases">
        <title>The Natural Products Discovery Center: Release of the First 8490 Sequenced Strains for Exploring Actinobacteria Biosynthetic Diversity.</title>
        <authorList>
            <person name="Kalkreuter E."/>
            <person name="Kautsar S.A."/>
            <person name="Yang D."/>
            <person name="Bader C.D."/>
            <person name="Teijaro C.N."/>
            <person name="Fluegel L."/>
            <person name="Davis C.M."/>
            <person name="Simpson J.R."/>
            <person name="Lauterbach L."/>
            <person name="Steele A.D."/>
            <person name="Gui C."/>
            <person name="Meng S."/>
            <person name="Li G."/>
            <person name="Viehrig K."/>
            <person name="Ye F."/>
            <person name="Su P."/>
            <person name="Kiefer A.F."/>
            <person name="Nichols A."/>
            <person name="Cepeda A.J."/>
            <person name="Yan W."/>
            <person name="Fan B."/>
            <person name="Jiang Y."/>
            <person name="Adhikari A."/>
            <person name="Zheng C.-J."/>
            <person name="Schuster L."/>
            <person name="Cowan T.M."/>
            <person name="Smanski M.J."/>
            <person name="Chevrette M.G."/>
            <person name="De Carvalho L.P.S."/>
            <person name="Shen B."/>
        </authorList>
    </citation>
    <scope>NUCLEOTIDE SEQUENCE [LARGE SCALE GENOMIC DNA]</scope>
    <source>
        <strain evidence="1 2">NPDC050100</strain>
    </source>
</reference>
<keyword evidence="2" id="KW-1185">Reference proteome</keyword>
<protein>
    <submittedName>
        <fullName evidence="1">Uncharacterized protein</fullName>
    </submittedName>
</protein>